<keyword evidence="8" id="KW-1185">Reference proteome</keyword>
<dbReference type="InterPro" id="IPR015422">
    <property type="entry name" value="PyrdxlP-dep_Trfase_small"/>
</dbReference>
<evidence type="ECO:0000256" key="3">
    <source>
        <dbReference type="ARBA" id="ARBA00022576"/>
    </source>
</evidence>
<dbReference type="PANTHER" id="PTHR42684">
    <property type="entry name" value="ADENOSYLMETHIONINE-8-AMINO-7-OXONONANOATE AMINOTRANSFERASE"/>
    <property type="match status" value="1"/>
</dbReference>
<dbReference type="InterPro" id="IPR015421">
    <property type="entry name" value="PyrdxlP-dep_Trfase_major"/>
</dbReference>
<dbReference type="InterPro" id="IPR049704">
    <property type="entry name" value="Aminotrans_3_PPA_site"/>
</dbReference>
<protein>
    <submittedName>
        <fullName evidence="7">Beta-alanine--pyruvate transaminase</fullName>
        <ecNumber evidence="7">2.6.1.18</ecNumber>
    </submittedName>
</protein>
<dbReference type="Proteomes" id="UP000577362">
    <property type="component" value="Unassembled WGS sequence"/>
</dbReference>
<evidence type="ECO:0000256" key="4">
    <source>
        <dbReference type="ARBA" id="ARBA00022679"/>
    </source>
</evidence>
<keyword evidence="4 7" id="KW-0808">Transferase</keyword>
<proteinExistence type="inferred from homology"/>
<gene>
    <name evidence="7" type="ORF">GGR16_004064</name>
</gene>
<evidence type="ECO:0000256" key="6">
    <source>
        <dbReference type="RuleBase" id="RU003560"/>
    </source>
</evidence>
<organism evidence="7 8">
    <name type="scientific">Chelatococcus caeni</name>
    <dbReference type="NCBI Taxonomy" id="1348468"/>
    <lineage>
        <taxon>Bacteria</taxon>
        <taxon>Pseudomonadati</taxon>
        <taxon>Pseudomonadota</taxon>
        <taxon>Alphaproteobacteria</taxon>
        <taxon>Hyphomicrobiales</taxon>
        <taxon>Chelatococcaceae</taxon>
        <taxon>Chelatococcus</taxon>
    </lineage>
</organism>
<dbReference type="FunFam" id="3.40.640.10:FF:000014">
    <property type="entry name" value="Adenosylmethionine-8-amino-7-oxononanoate aminotransferase, probable"/>
    <property type="match status" value="1"/>
</dbReference>
<evidence type="ECO:0000256" key="2">
    <source>
        <dbReference type="ARBA" id="ARBA00008954"/>
    </source>
</evidence>
<dbReference type="PIRSF" id="PIRSF000521">
    <property type="entry name" value="Transaminase_4ab_Lys_Orn"/>
    <property type="match status" value="1"/>
</dbReference>
<comment type="cofactor">
    <cofactor evidence="1">
        <name>pyridoxal 5'-phosphate</name>
        <dbReference type="ChEBI" id="CHEBI:597326"/>
    </cofactor>
</comment>
<reference evidence="7 8" key="1">
    <citation type="submission" date="2020-08" db="EMBL/GenBank/DDBJ databases">
        <title>Genomic Encyclopedia of Type Strains, Phase IV (KMG-IV): sequencing the most valuable type-strain genomes for metagenomic binning, comparative biology and taxonomic classification.</title>
        <authorList>
            <person name="Goeker M."/>
        </authorList>
    </citation>
    <scope>NUCLEOTIDE SEQUENCE [LARGE SCALE GENOMIC DNA]</scope>
    <source>
        <strain evidence="7 8">DSM 103737</strain>
    </source>
</reference>
<dbReference type="CDD" id="cd00610">
    <property type="entry name" value="OAT_like"/>
    <property type="match status" value="1"/>
</dbReference>
<dbReference type="Gene3D" id="3.90.1150.10">
    <property type="entry name" value="Aspartate Aminotransferase, domain 1"/>
    <property type="match status" value="1"/>
</dbReference>
<dbReference type="RefSeq" id="WP_183317766.1">
    <property type="nucleotide sequence ID" value="NZ_JACIEN010000005.1"/>
</dbReference>
<dbReference type="GO" id="GO:0004015">
    <property type="term" value="F:adenosylmethionine-8-amino-7-oxononanoate transaminase activity"/>
    <property type="evidence" value="ECO:0007669"/>
    <property type="project" value="TreeGrafter"/>
</dbReference>
<name>A0A840C9P1_9HYPH</name>
<evidence type="ECO:0000313" key="8">
    <source>
        <dbReference type="Proteomes" id="UP000577362"/>
    </source>
</evidence>
<accession>A0A840C9P1</accession>
<dbReference type="InterPro" id="IPR015424">
    <property type="entry name" value="PyrdxlP-dep_Trfase"/>
</dbReference>
<dbReference type="Pfam" id="PF00202">
    <property type="entry name" value="Aminotran_3"/>
    <property type="match status" value="1"/>
</dbReference>
<dbReference type="AlphaFoldDB" id="A0A840C9P1"/>
<dbReference type="Gene3D" id="3.40.640.10">
    <property type="entry name" value="Type I PLP-dependent aspartate aminotransferase-like (Major domain)"/>
    <property type="match status" value="1"/>
</dbReference>
<dbReference type="EC" id="2.6.1.18" evidence="7"/>
<comment type="caution">
    <text evidence="7">The sequence shown here is derived from an EMBL/GenBank/DDBJ whole genome shotgun (WGS) entry which is preliminary data.</text>
</comment>
<evidence type="ECO:0000256" key="5">
    <source>
        <dbReference type="ARBA" id="ARBA00022898"/>
    </source>
</evidence>
<dbReference type="SUPFAM" id="SSF53383">
    <property type="entry name" value="PLP-dependent transferases"/>
    <property type="match status" value="1"/>
</dbReference>
<dbReference type="GO" id="GO:0009102">
    <property type="term" value="P:biotin biosynthetic process"/>
    <property type="evidence" value="ECO:0007669"/>
    <property type="project" value="TreeGrafter"/>
</dbReference>
<dbReference type="GO" id="GO:0016223">
    <property type="term" value="F:beta-alanine:pyruvate transaminase activity"/>
    <property type="evidence" value="ECO:0007669"/>
    <property type="project" value="UniProtKB-EC"/>
</dbReference>
<dbReference type="PROSITE" id="PS00600">
    <property type="entry name" value="AA_TRANSFER_CLASS_3"/>
    <property type="match status" value="1"/>
</dbReference>
<keyword evidence="5 6" id="KW-0663">Pyridoxal phosphate</keyword>
<evidence type="ECO:0000313" key="7">
    <source>
        <dbReference type="EMBL" id="MBB4019017.1"/>
    </source>
</evidence>
<sequence>MTAAAPSARPFANDVGDAFWLPFTAMRQFRANPMTFVAAEGMDYIAADGRRVLDAMAGLWCVNAGHAQPRIVAAIQEAAARLDFVSSFRMSHPAAFALAERLAQLAPEGLDHVFFTNSGSEAVDSALKIARAYHHARGEAGRTGLIGRAKGYHGMGFGGLSVGGIGRHKRDFGPLLPDVAHLRLPYDGSMAFSRGQPAHGAGYADELEALLQVVDPATVAAVIVEPVIGSGGVYPPPVGYLERLRAICSRHSILLVFDEVITGFGRLGRAFAAEALGVTPDIITCAKGMTNGAVPMGGVIVSRQVFDAFMAGPPEAIELFHGYTYSAHPLACAAGLATLDVYEEQGLFQRAAAMAPAWEEALHDLRGEPHVADIRSIGILGVVELTPRPGAAGARATACAQACHEAGVLVRASGDLIVLSPPLILAEEHVARIVGAIRTALRALD</sequence>
<dbReference type="InterPro" id="IPR005814">
    <property type="entry name" value="Aminotrans_3"/>
</dbReference>
<evidence type="ECO:0000256" key="1">
    <source>
        <dbReference type="ARBA" id="ARBA00001933"/>
    </source>
</evidence>
<dbReference type="PANTHER" id="PTHR42684:SF1">
    <property type="entry name" value="BETA-ALANINE--PYRUVATE AMINOTRANSFERASE"/>
    <property type="match status" value="1"/>
</dbReference>
<comment type="similarity">
    <text evidence="2 6">Belongs to the class-III pyridoxal-phosphate-dependent aminotransferase family.</text>
</comment>
<dbReference type="GO" id="GO:0030170">
    <property type="term" value="F:pyridoxal phosphate binding"/>
    <property type="evidence" value="ECO:0007669"/>
    <property type="project" value="InterPro"/>
</dbReference>
<dbReference type="EMBL" id="JACIEN010000005">
    <property type="protein sequence ID" value="MBB4019017.1"/>
    <property type="molecule type" value="Genomic_DNA"/>
</dbReference>
<keyword evidence="3 7" id="KW-0032">Aminotransferase</keyword>
<keyword evidence="7" id="KW-0670">Pyruvate</keyword>